<sequence>MSYLFRHSHFLPQPRNPSTPRREHKSTAGTFNSHTMEDFEVPIDAPLDIQQKATQMRRCWEQIQALTGQLKAAESLWNSLRDEVAGYIQQSERKRLISARPAKVSLDGLPNELLFNIFRHLRFERYGHLGALLLINKRIHHFVMSTPLLWTHIEVLVDCDLLDATPPKPSYVEACLKNSQSAGLDIEIHLEWDAAAEFLKQAAIVAVVNLVDEQEEDAVWSTLNDIDMDFRCPVYEKKEAALFEVLDAIIGTDGCNMRRWKSLVLSLPSDPSHRIAILERLIGSTPNLCEVDLQNTDGSDSEQDAWDSIFQDLSSLSCFTSDYRLPWAFSALNPNRISELKIDLRNSMDFEILASYRALQHLDIYWEGKGDSSNSIILLPNLRSLHIRGPYNYILNRLLTPLLDKLSISSFTFRLPWEVPLLTATVVQWHCRHFPDGINASVSFLQQIFSSLRRTQQLILSGFAAEAVMDAFQVFKRSNSFPEELQVILLRRWMNTPDTPLLELRRKDFVE</sequence>
<proteinExistence type="predicted"/>
<protein>
    <recommendedName>
        <fullName evidence="2">F-box domain-containing protein</fullName>
    </recommendedName>
</protein>
<dbReference type="InterPro" id="IPR032675">
    <property type="entry name" value="LRR_dom_sf"/>
</dbReference>
<evidence type="ECO:0000256" key="1">
    <source>
        <dbReference type="SAM" id="MobiDB-lite"/>
    </source>
</evidence>
<comment type="caution">
    <text evidence="3">The sequence shown here is derived from an EMBL/GenBank/DDBJ whole genome shotgun (WGS) entry which is preliminary data.</text>
</comment>
<dbReference type="OrthoDB" id="3146979at2759"/>
<dbReference type="AlphaFoldDB" id="G4TQA7"/>
<name>G4TQA7_SERID</name>
<evidence type="ECO:0000313" key="3">
    <source>
        <dbReference type="EMBL" id="CCA73500.1"/>
    </source>
</evidence>
<evidence type="ECO:0000313" key="4">
    <source>
        <dbReference type="Proteomes" id="UP000007148"/>
    </source>
</evidence>
<dbReference type="InParanoid" id="G4TQA7"/>
<evidence type="ECO:0000259" key="2">
    <source>
        <dbReference type="PROSITE" id="PS50181"/>
    </source>
</evidence>
<dbReference type="Proteomes" id="UP000007148">
    <property type="component" value="Unassembled WGS sequence"/>
</dbReference>
<dbReference type="Gene3D" id="3.80.10.10">
    <property type="entry name" value="Ribonuclease Inhibitor"/>
    <property type="match status" value="1"/>
</dbReference>
<dbReference type="EMBL" id="CAFZ01000230">
    <property type="protein sequence ID" value="CCA73500.1"/>
    <property type="molecule type" value="Genomic_DNA"/>
</dbReference>
<feature type="region of interest" description="Disordered" evidence="1">
    <location>
        <begin position="1"/>
        <end position="33"/>
    </location>
</feature>
<dbReference type="InterPro" id="IPR001810">
    <property type="entry name" value="F-box_dom"/>
</dbReference>
<feature type="domain" description="F-box" evidence="2">
    <location>
        <begin position="103"/>
        <end position="153"/>
    </location>
</feature>
<dbReference type="HOGENOM" id="CLU_577603_0_0_1"/>
<keyword evidence="4" id="KW-1185">Reference proteome</keyword>
<gene>
    <name evidence="3" type="ORF">PIIN_07453</name>
</gene>
<organism evidence="3 4">
    <name type="scientific">Serendipita indica (strain DSM 11827)</name>
    <name type="common">Root endophyte fungus</name>
    <name type="synonym">Piriformospora indica</name>
    <dbReference type="NCBI Taxonomy" id="1109443"/>
    <lineage>
        <taxon>Eukaryota</taxon>
        <taxon>Fungi</taxon>
        <taxon>Dikarya</taxon>
        <taxon>Basidiomycota</taxon>
        <taxon>Agaricomycotina</taxon>
        <taxon>Agaricomycetes</taxon>
        <taxon>Sebacinales</taxon>
        <taxon>Serendipitaceae</taxon>
        <taxon>Serendipita</taxon>
    </lineage>
</organism>
<dbReference type="PROSITE" id="PS50181">
    <property type="entry name" value="FBOX"/>
    <property type="match status" value="1"/>
</dbReference>
<accession>G4TQA7</accession>
<reference evidence="3 4" key="1">
    <citation type="journal article" date="2011" name="PLoS Pathog.">
        <title>Endophytic Life Strategies Decoded by Genome and Transcriptome Analyses of the Mutualistic Root Symbiont Piriformospora indica.</title>
        <authorList>
            <person name="Zuccaro A."/>
            <person name="Lahrmann U."/>
            <person name="Guldener U."/>
            <person name="Langen G."/>
            <person name="Pfiffi S."/>
            <person name="Biedenkopf D."/>
            <person name="Wong P."/>
            <person name="Samans B."/>
            <person name="Grimm C."/>
            <person name="Basiewicz M."/>
            <person name="Murat C."/>
            <person name="Martin F."/>
            <person name="Kogel K.H."/>
        </authorList>
    </citation>
    <scope>NUCLEOTIDE SEQUENCE [LARGE SCALE GENOMIC DNA]</scope>
    <source>
        <strain evidence="3 4">DSM 11827</strain>
    </source>
</reference>